<dbReference type="OrthoDB" id="1600564at2759"/>
<dbReference type="AlphaFoldDB" id="A0A9N9A0C3"/>
<name>A0A9N9A0C3_9GLOM</name>
<accession>A0A9N9A0C3</accession>
<dbReference type="Proteomes" id="UP000789396">
    <property type="component" value="Unassembled WGS sequence"/>
</dbReference>
<dbReference type="EMBL" id="CAJVPZ010002456">
    <property type="protein sequence ID" value="CAG8513289.1"/>
    <property type="molecule type" value="Genomic_DNA"/>
</dbReference>
<evidence type="ECO:0000313" key="2">
    <source>
        <dbReference type="Proteomes" id="UP000789396"/>
    </source>
</evidence>
<reference evidence="1" key="1">
    <citation type="submission" date="2021-06" db="EMBL/GenBank/DDBJ databases">
        <authorList>
            <person name="Kallberg Y."/>
            <person name="Tangrot J."/>
            <person name="Rosling A."/>
        </authorList>
    </citation>
    <scope>NUCLEOTIDE SEQUENCE</scope>
    <source>
        <strain evidence="1">IN212</strain>
    </source>
</reference>
<sequence>MNLQLTINSVIDTIIKYSKQPLDCTFQRNEYLAELLDVELVNCAFGGATSDLNQETNQQPDVPGLKQQVQNYISSRARYENYLSQSPLHKNESEEQLSLIKSVCKKMLKEEALNQDWEKIGEKLLESPKKSSLQKDLEIKNVRDEFINPYDGSISGDLEGEYFTPEKYFYWDLIHWSSKVHEVVAADLFEIV</sequence>
<keyword evidence="2" id="KW-1185">Reference proteome</keyword>
<evidence type="ECO:0000313" key="1">
    <source>
        <dbReference type="EMBL" id="CAG8513289.1"/>
    </source>
</evidence>
<gene>
    <name evidence="1" type="ORF">RFULGI_LOCUS3000</name>
</gene>
<feature type="non-terminal residue" evidence="1">
    <location>
        <position position="1"/>
    </location>
</feature>
<protein>
    <submittedName>
        <fullName evidence="1">1686_t:CDS:1</fullName>
    </submittedName>
</protein>
<comment type="caution">
    <text evidence="1">The sequence shown here is derived from an EMBL/GenBank/DDBJ whole genome shotgun (WGS) entry which is preliminary data.</text>
</comment>
<organism evidence="1 2">
    <name type="scientific">Racocetra fulgida</name>
    <dbReference type="NCBI Taxonomy" id="60492"/>
    <lineage>
        <taxon>Eukaryota</taxon>
        <taxon>Fungi</taxon>
        <taxon>Fungi incertae sedis</taxon>
        <taxon>Mucoromycota</taxon>
        <taxon>Glomeromycotina</taxon>
        <taxon>Glomeromycetes</taxon>
        <taxon>Diversisporales</taxon>
        <taxon>Gigasporaceae</taxon>
        <taxon>Racocetra</taxon>
    </lineage>
</organism>
<proteinExistence type="predicted"/>